<reference evidence="4 5" key="1">
    <citation type="journal article" date="2013" name="Nat. Commun.">
        <title>The evolution and pathogenic mechanisms of the rice sheath blight pathogen.</title>
        <authorList>
            <person name="Zheng A."/>
            <person name="Lin R."/>
            <person name="Xu L."/>
            <person name="Qin P."/>
            <person name="Tang C."/>
            <person name="Ai P."/>
            <person name="Zhang D."/>
            <person name="Liu Y."/>
            <person name="Sun Z."/>
            <person name="Feng H."/>
            <person name="Wang Y."/>
            <person name="Chen Y."/>
            <person name="Liang X."/>
            <person name="Fu R."/>
            <person name="Li Q."/>
            <person name="Zhang J."/>
            <person name="Yu X."/>
            <person name="Xie Z."/>
            <person name="Ding L."/>
            <person name="Guan P."/>
            <person name="Tang J."/>
            <person name="Liang Y."/>
            <person name="Wang S."/>
            <person name="Deng Q."/>
            <person name="Li S."/>
            <person name="Zhu J."/>
            <person name="Wang L."/>
            <person name="Liu H."/>
            <person name="Li P."/>
        </authorList>
    </citation>
    <scope>NUCLEOTIDE SEQUENCE [LARGE SCALE GENOMIC DNA]</scope>
    <source>
        <strain evidence="5">AG-1 IA</strain>
    </source>
</reference>
<dbReference type="FunFam" id="1.10.287.370:FF:000003">
    <property type="entry name" value="Prefoldin subunit 6"/>
    <property type="match status" value="1"/>
</dbReference>
<evidence type="ECO:0000313" key="5">
    <source>
        <dbReference type="Proteomes" id="UP000011668"/>
    </source>
</evidence>
<dbReference type="PANTHER" id="PTHR21431">
    <property type="entry name" value="PREFOLDIN SUBUNIT 6"/>
    <property type="match status" value="1"/>
</dbReference>
<organism evidence="4 5">
    <name type="scientific">Thanatephorus cucumeris (strain AG1-IA)</name>
    <name type="common">Rice sheath blight fungus</name>
    <name type="synonym">Rhizoctonia solani</name>
    <dbReference type="NCBI Taxonomy" id="983506"/>
    <lineage>
        <taxon>Eukaryota</taxon>
        <taxon>Fungi</taxon>
        <taxon>Dikarya</taxon>
        <taxon>Basidiomycota</taxon>
        <taxon>Agaricomycotina</taxon>
        <taxon>Agaricomycetes</taxon>
        <taxon>Cantharellales</taxon>
        <taxon>Ceratobasidiaceae</taxon>
        <taxon>Rhizoctonia</taxon>
        <taxon>Rhizoctonia solani AG-1</taxon>
    </lineage>
</organism>
<keyword evidence="5" id="KW-1185">Reference proteome</keyword>
<dbReference type="GO" id="GO:0051087">
    <property type="term" value="F:protein-folding chaperone binding"/>
    <property type="evidence" value="ECO:0007669"/>
    <property type="project" value="TreeGrafter"/>
</dbReference>
<dbReference type="EMBL" id="AFRT01002199">
    <property type="protein sequence ID" value="ELU38314.1"/>
    <property type="molecule type" value="Genomic_DNA"/>
</dbReference>
<evidence type="ECO:0000313" key="4">
    <source>
        <dbReference type="EMBL" id="ELU38314.1"/>
    </source>
</evidence>
<dbReference type="GO" id="GO:0051131">
    <property type="term" value="P:chaperone-mediated protein complex assembly"/>
    <property type="evidence" value="ECO:0007669"/>
    <property type="project" value="TreeGrafter"/>
</dbReference>
<dbReference type="OMA" id="MTDERTY"/>
<dbReference type="CDD" id="cd23161">
    <property type="entry name" value="Prefoldin_6"/>
    <property type="match status" value="1"/>
</dbReference>
<feature type="coiled-coil region" evidence="3">
    <location>
        <begin position="41"/>
        <end position="71"/>
    </location>
</feature>
<dbReference type="InterPro" id="IPR009053">
    <property type="entry name" value="Prefoldin"/>
</dbReference>
<dbReference type="GO" id="GO:0016272">
    <property type="term" value="C:prefoldin complex"/>
    <property type="evidence" value="ECO:0007669"/>
    <property type="project" value="InterPro"/>
</dbReference>
<sequence>MFTCDFDNSLLRASPKRTQLSDKPARLLLCWNPIATTTMSKQSLEDLRTRLENASKEYQKIQEDTQTAVETHQRLDSQVNENEAVKKASPIMTDERTYSNVSEQEFANLKPHNTVYKMVGPVFVKQEPEEAKSNVDKRLEFIRGEITRVEQQISDLNKKSEKIKTEVVTIQNVMASQQQSQTTAA</sequence>
<dbReference type="SUPFAM" id="SSF46579">
    <property type="entry name" value="Prefoldin"/>
    <property type="match status" value="1"/>
</dbReference>
<name>L8WPR7_THACA</name>
<dbReference type="GO" id="GO:0005737">
    <property type="term" value="C:cytoplasm"/>
    <property type="evidence" value="ECO:0007669"/>
    <property type="project" value="TreeGrafter"/>
</dbReference>
<dbReference type="STRING" id="983506.L8WPR7"/>
<dbReference type="Pfam" id="PF01920">
    <property type="entry name" value="Prefoldin_2"/>
    <property type="match status" value="1"/>
</dbReference>
<dbReference type="Gene3D" id="1.10.287.370">
    <property type="match status" value="1"/>
</dbReference>
<dbReference type="PANTHER" id="PTHR21431:SF0">
    <property type="entry name" value="PREFOLDIN SUBUNIT 6"/>
    <property type="match status" value="1"/>
</dbReference>
<evidence type="ECO:0000256" key="2">
    <source>
        <dbReference type="ARBA" id="ARBA00023186"/>
    </source>
</evidence>
<proteinExistence type="inferred from homology"/>
<feature type="coiled-coil region" evidence="3">
    <location>
        <begin position="139"/>
        <end position="166"/>
    </location>
</feature>
<dbReference type="GO" id="GO:0006457">
    <property type="term" value="P:protein folding"/>
    <property type="evidence" value="ECO:0007669"/>
    <property type="project" value="InterPro"/>
</dbReference>
<dbReference type="Proteomes" id="UP000011668">
    <property type="component" value="Unassembled WGS sequence"/>
</dbReference>
<protein>
    <submittedName>
        <fullName evidence="4">Prefoldin subunit domain-containing protein</fullName>
    </submittedName>
</protein>
<comment type="caution">
    <text evidence="4">The sequence shown here is derived from an EMBL/GenBank/DDBJ whole genome shotgun (WGS) entry which is preliminary data.</text>
</comment>
<dbReference type="GO" id="GO:0051082">
    <property type="term" value="F:unfolded protein binding"/>
    <property type="evidence" value="ECO:0007669"/>
    <property type="project" value="InterPro"/>
</dbReference>
<gene>
    <name evidence="4" type="ORF">AG1IA_07653</name>
</gene>
<dbReference type="InterPro" id="IPR002777">
    <property type="entry name" value="PFD_beta-like"/>
</dbReference>
<evidence type="ECO:0000256" key="3">
    <source>
        <dbReference type="SAM" id="Coils"/>
    </source>
</evidence>
<accession>L8WPR7</accession>
<keyword evidence="3" id="KW-0175">Coiled coil</keyword>
<comment type="similarity">
    <text evidence="1">Belongs to the prefoldin subunit beta family.</text>
</comment>
<keyword evidence="2" id="KW-0143">Chaperone</keyword>
<dbReference type="HOGENOM" id="CLU_125172_2_0_1"/>
<evidence type="ECO:0000256" key="1">
    <source>
        <dbReference type="ARBA" id="ARBA00008045"/>
    </source>
</evidence>
<dbReference type="AlphaFoldDB" id="L8WPR7"/>
<dbReference type="OrthoDB" id="248120at2759"/>